<evidence type="ECO:0000259" key="6">
    <source>
        <dbReference type="SMART" id="SM00644"/>
    </source>
</evidence>
<sequence length="319" mass="33519">MGPTSAPGKSAGRRDDLAIVDFPSPNHGPRRGAQAPSMVVLHYTAMASAALALARLCSEEAEVSCHYLIDESGQVFRLVSEMRRAWHAGAAAWGSIEDVNSHSLGIELAHPGHGDGHGHGDGDGGTPPPFPEAQIAALERLLAAIRLRWGIPAARVLGHSDIAVGRKIDPGESFPWARLAARGHAVWSEAETPQGMTAMLPPEASIAINALKLGYRMPEGDAGWPDLLRALQMRFAPEETGAAASPRLAARIADLAERFPVDTGARRSPVLPSLREPPRAEGAARAPRGATAAAPLLGGGGDPDEDPLDFGPDFDLDTE</sequence>
<comment type="catalytic activity">
    <reaction evidence="1">
        <text>Hydrolyzes the link between N-acetylmuramoyl residues and L-amino acid residues in certain cell-wall glycopeptides.</text>
        <dbReference type="EC" id="3.5.1.28"/>
    </reaction>
</comment>
<dbReference type="OrthoDB" id="9794842at2"/>
<feature type="region of interest" description="Disordered" evidence="5">
    <location>
        <begin position="108"/>
        <end position="131"/>
    </location>
</feature>
<organism evidence="7 8">
    <name type="scientific">Albimonas donghaensis</name>
    <dbReference type="NCBI Taxonomy" id="356660"/>
    <lineage>
        <taxon>Bacteria</taxon>
        <taxon>Pseudomonadati</taxon>
        <taxon>Pseudomonadota</taxon>
        <taxon>Alphaproteobacteria</taxon>
        <taxon>Rhodobacterales</taxon>
        <taxon>Paracoccaceae</taxon>
        <taxon>Albimonas</taxon>
    </lineage>
</organism>
<dbReference type="Gene3D" id="3.40.80.10">
    <property type="entry name" value="Peptidoglycan recognition protein-like"/>
    <property type="match status" value="1"/>
</dbReference>
<evidence type="ECO:0000313" key="7">
    <source>
        <dbReference type="EMBL" id="SDX79275.1"/>
    </source>
</evidence>
<dbReference type="EC" id="3.5.1.28" evidence="2"/>
<dbReference type="GO" id="GO:0008745">
    <property type="term" value="F:N-acetylmuramoyl-L-alanine amidase activity"/>
    <property type="evidence" value="ECO:0007669"/>
    <property type="project" value="UniProtKB-EC"/>
</dbReference>
<evidence type="ECO:0000256" key="2">
    <source>
        <dbReference type="ARBA" id="ARBA00011901"/>
    </source>
</evidence>
<dbReference type="PANTHER" id="PTHR30417">
    <property type="entry name" value="N-ACETYLMURAMOYL-L-ALANINE AMIDASE AMID"/>
    <property type="match status" value="1"/>
</dbReference>
<dbReference type="RefSeq" id="WP_092684738.1">
    <property type="nucleotide sequence ID" value="NZ_FNMZ01000010.1"/>
</dbReference>
<dbReference type="SMART" id="SM00644">
    <property type="entry name" value="Ami_2"/>
    <property type="match status" value="1"/>
</dbReference>
<dbReference type="EMBL" id="FNMZ01000010">
    <property type="protein sequence ID" value="SDX79275.1"/>
    <property type="molecule type" value="Genomic_DNA"/>
</dbReference>
<dbReference type="AlphaFoldDB" id="A0A1H3EL03"/>
<accession>A0A1H3EL03</accession>
<feature type="compositionally biased region" description="Basic and acidic residues" evidence="5">
    <location>
        <begin position="110"/>
        <end position="122"/>
    </location>
</feature>
<dbReference type="GO" id="GO:0019867">
    <property type="term" value="C:outer membrane"/>
    <property type="evidence" value="ECO:0007669"/>
    <property type="project" value="TreeGrafter"/>
</dbReference>
<evidence type="ECO:0000313" key="8">
    <source>
        <dbReference type="Proteomes" id="UP000199118"/>
    </source>
</evidence>
<dbReference type="InterPro" id="IPR036505">
    <property type="entry name" value="Amidase/PGRP_sf"/>
</dbReference>
<feature type="region of interest" description="Disordered" evidence="5">
    <location>
        <begin position="1"/>
        <end position="33"/>
    </location>
</feature>
<dbReference type="CDD" id="cd06583">
    <property type="entry name" value="PGRP"/>
    <property type="match status" value="1"/>
</dbReference>
<reference evidence="7 8" key="1">
    <citation type="submission" date="2016-10" db="EMBL/GenBank/DDBJ databases">
        <authorList>
            <person name="de Groot N.N."/>
        </authorList>
    </citation>
    <scope>NUCLEOTIDE SEQUENCE [LARGE SCALE GENOMIC DNA]</scope>
    <source>
        <strain evidence="7 8">DSM 17890</strain>
    </source>
</reference>
<name>A0A1H3EL03_9RHOB</name>
<feature type="domain" description="N-acetylmuramoyl-L-alanine amidase" evidence="6">
    <location>
        <begin position="24"/>
        <end position="171"/>
    </location>
</feature>
<dbReference type="InterPro" id="IPR051206">
    <property type="entry name" value="NAMLAA_amidase_2"/>
</dbReference>
<feature type="compositionally biased region" description="Acidic residues" evidence="5">
    <location>
        <begin position="302"/>
        <end position="319"/>
    </location>
</feature>
<proteinExistence type="predicted"/>
<keyword evidence="4" id="KW-0961">Cell wall biogenesis/degradation</keyword>
<dbReference type="PANTHER" id="PTHR30417:SF1">
    <property type="entry name" value="N-ACETYLMURAMOYL-L-ALANINE AMIDASE AMID"/>
    <property type="match status" value="1"/>
</dbReference>
<dbReference type="Pfam" id="PF01510">
    <property type="entry name" value="Amidase_2"/>
    <property type="match status" value="1"/>
</dbReference>
<dbReference type="GO" id="GO:0009253">
    <property type="term" value="P:peptidoglycan catabolic process"/>
    <property type="evidence" value="ECO:0007669"/>
    <property type="project" value="InterPro"/>
</dbReference>
<protein>
    <recommendedName>
        <fullName evidence="2">N-acetylmuramoyl-L-alanine amidase</fullName>
        <ecNumber evidence="2">3.5.1.28</ecNumber>
    </recommendedName>
</protein>
<dbReference type="Proteomes" id="UP000199118">
    <property type="component" value="Unassembled WGS sequence"/>
</dbReference>
<evidence type="ECO:0000256" key="3">
    <source>
        <dbReference type="ARBA" id="ARBA00022801"/>
    </source>
</evidence>
<dbReference type="STRING" id="356660.SAMN05444336_11073"/>
<dbReference type="GO" id="GO:0009254">
    <property type="term" value="P:peptidoglycan turnover"/>
    <property type="evidence" value="ECO:0007669"/>
    <property type="project" value="TreeGrafter"/>
</dbReference>
<keyword evidence="8" id="KW-1185">Reference proteome</keyword>
<evidence type="ECO:0000256" key="5">
    <source>
        <dbReference type="SAM" id="MobiDB-lite"/>
    </source>
</evidence>
<gene>
    <name evidence="7" type="ORF">SAMN05444336_11073</name>
</gene>
<evidence type="ECO:0000256" key="4">
    <source>
        <dbReference type="ARBA" id="ARBA00023316"/>
    </source>
</evidence>
<dbReference type="GO" id="GO:0071555">
    <property type="term" value="P:cell wall organization"/>
    <property type="evidence" value="ECO:0007669"/>
    <property type="project" value="UniProtKB-KW"/>
</dbReference>
<dbReference type="SUPFAM" id="SSF55846">
    <property type="entry name" value="N-acetylmuramoyl-L-alanine amidase-like"/>
    <property type="match status" value="1"/>
</dbReference>
<feature type="compositionally biased region" description="Low complexity" evidence="5">
    <location>
        <begin position="280"/>
        <end position="296"/>
    </location>
</feature>
<dbReference type="InterPro" id="IPR002502">
    <property type="entry name" value="Amidase_domain"/>
</dbReference>
<keyword evidence="3" id="KW-0378">Hydrolase</keyword>
<feature type="region of interest" description="Disordered" evidence="5">
    <location>
        <begin position="264"/>
        <end position="319"/>
    </location>
</feature>
<evidence type="ECO:0000256" key="1">
    <source>
        <dbReference type="ARBA" id="ARBA00001561"/>
    </source>
</evidence>